<sequence>MATTLLIKAEDLTKGTPLGGNIDVSKYLHVIKEVQVFVIEPILGTKLYKKILSDYLSNALDNDYKALYEDYIKPIIIYSVAAEYVIIASYNVANGGIFKHQPENGEAVNKSEVDYLAQNQRNKADAYIKRLQKFLCTVNLPEYTTAQEENYDITPDRSFRYTGGWNL</sequence>
<comment type="caution">
    <text evidence="1">The sequence shown here is derived from an EMBL/GenBank/DDBJ whole genome shotgun (WGS) entry which is preliminary data.</text>
</comment>
<dbReference type="InterPro" id="IPR046558">
    <property type="entry name" value="DUF6712"/>
</dbReference>
<proteinExistence type="predicted"/>
<protein>
    <submittedName>
        <fullName evidence="1">Uncharacterized protein</fullName>
    </submittedName>
</protein>
<reference evidence="1" key="1">
    <citation type="submission" date="2022-11" db="EMBL/GenBank/DDBJ databases">
        <title>High-quality draft genome sequence of Galbibacter sp. strain CMA-7.</title>
        <authorList>
            <person name="Wei L."/>
            <person name="Dong C."/>
            <person name="Shao Z."/>
        </authorList>
    </citation>
    <scope>NUCLEOTIDE SEQUENCE</scope>
    <source>
        <strain evidence="1">CMA-7</strain>
    </source>
</reference>
<dbReference type="RefSeq" id="WP_277899262.1">
    <property type="nucleotide sequence ID" value="NZ_JAPMUA010000002.1"/>
</dbReference>
<accession>A0ABT6FQS3</accession>
<organism evidence="1 2">
    <name type="scientific">Galbibacter pacificus</name>
    <dbReference type="NCBI Taxonomy" id="2996052"/>
    <lineage>
        <taxon>Bacteria</taxon>
        <taxon>Pseudomonadati</taxon>
        <taxon>Bacteroidota</taxon>
        <taxon>Flavobacteriia</taxon>
        <taxon>Flavobacteriales</taxon>
        <taxon>Flavobacteriaceae</taxon>
        <taxon>Galbibacter</taxon>
    </lineage>
</organism>
<dbReference type="EMBL" id="JAPMUA010000002">
    <property type="protein sequence ID" value="MDG3585472.1"/>
    <property type="molecule type" value="Genomic_DNA"/>
</dbReference>
<dbReference type="Pfam" id="PF20459">
    <property type="entry name" value="DUF6712"/>
    <property type="match status" value="1"/>
</dbReference>
<evidence type="ECO:0000313" key="2">
    <source>
        <dbReference type="Proteomes" id="UP001153642"/>
    </source>
</evidence>
<keyword evidence="2" id="KW-1185">Reference proteome</keyword>
<evidence type="ECO:0000313" key="1">
    <source>
        <dbReference type="EMBL" id="MDG3585472.1"/>
    </source>
</evidence>
<name>A0ABT6FQS3_9FLAO</name>
<gene>
    <name evidence="1" type="ORF">OSR52_06280</name>
</gene>
<dbReference type="Proteomes" id="UP001153642">
    <property type="component" value="Unassembled WGS sequence"/>
</dbReference>